<proteinExistence type="predicted"/>
<dbReference type="EMBL" id="CM037614">
    <property type="protein sequence ID" value="KAH8018110.1"/>
    <property type="molecule type" value="Genomic_DNA"/>
</dbReference>
<protein>
    <submittedName>
        <fullName evidence="1">Uncharacterized protein</fullName>
    </submittedName>
</protein>
<accession>A0ACB8GEB4</accession>
<keyword evidence="2" id="KW-1185">Reference proteome</keyword>
<name>A0ACB8GEB4_9SAUR</name>
<sequence length="297" mass="31580">MADPSGLPDLCLSYTSVRSHICKTLDSRNQACSGSLENYAFILATGLDLNVHLAWPFLLLRPQRLSIPALSTPFPAYLPVTFSVSSVSYLGTTTAFTPEVLGSGSHSSAEPDQGKASSVASVHHSGSEDLLGTSHEPTKESCHSEPCPPSRPDSTVSSPGHPDAPLETKREEDSGSFMEAVQQKPFRRSPSKEPPSLLILSHSSAEPDQGKASSVASVHHSGSEDLLGTSHEPTKESCHSEPCPPSRPDSTVSSPGHPDAPLETKREEDSGSFMEAVQQKPFRPTGTNITLCLSEEA</sequence>
<reference evidence="1" key="1">
    <citation type="submission" date="2021-08" db="EMBL/GenBank/DDBJ databases">
        <title>The first chromosome-level gecko genome reveals the dynamic sex chromosomes of Neotropical dwarf geckos (Sphaerodactylidae: Sphaerodactylus).</title>
        <authorList>
            <person name="Pinto B.J."/>
            <person name="Keating S.E."/>
            <person name="Gamble T."/>
        </authorList>
    </citation>
    <scope>NUCLEOTIDE SEQUENCE</scope>
    <source>
        <strain evidence="1">TG3544</strain>
    </source>
</reference>
<comment type="caution">
    <text evidence="1">The sequence shown here is derived from an EMBL/GenBank/DDBJ whole genome shotgun (WGS) entry which is preliminary data.</text>
</comment>
<organism evidence="1 2">
    <name type="scientific">Sphaerodactylus townsendi</name>
    <dbReference type="NCBI Taxonomy" id="933632"/>
    <lineage>
        <taxon>Eukaryota</taxon>
        <taxon>Metazoa</taxon>
        <taxon>Chordata</taxon>
        <taxon>Craniata</taxon>
        <taxon>Vertebrata</taxon>
        <taxon>Euteleostomi</taxon>
        <taxon>Lepidosauria</taxon>
        <taxon>Squamata</taxon>
        <taxon>Bifurcata</taxon>
        <taxon>Gekkota</taxon>
        <taxon>Sphaerodactylidae</taxon>
        <taxon>Sphaerodactylus</taxon>
    </lineage>
</organism>
<evidence type="ECO:0000313" key="2">
    <source>
        <dbReference type="Proteomes" id="UP000827872"/>
    </source>
</evidence>
<dbReference type="Proteomes" id="UP000827872">
    <property type="component" value="Linkage Group LG01"/>
</dbReference>
<evidence type="ECO:0000313" key="1">
    <source>
        <dbReference type="EMBL" id="KAH8018110.1"/>
    </source>
</evidence>
<gene>
    <name evidence="1" type="ORF">K3G42_033687</name>
</gene>